<dbReference type="GO" id="GO:0015990">
    <property type="term" value="P:electron transport coupled proton transport"/>
    <property type="evidence" value="ECO:0007669"/>
    <property type="project" value="TreeGrafter"/>
</dbReference>
<evidence type="ECO:0000259" key="18">
    <source>
        <dbReference type="Pfam" id="PF01059"/>
    </source>
</evidence>
<dbReference type="PANTHER" id="PTHR43507:SF20">
    <property type="entry name" value="NADH-UBIQUINONE OXIDOREDUCTASE CHAIN 4"/>
    <property type="match status" value="1"/>
</dbReference>
<feature type="transmembrane region" description="Helical" evidence="16">
    <location>
        <begin position="340"/>
        <end position="366"/>
    </location>
</feature>
<reference evidence="19" key="2">
    <citation type="submission" date="2014-12" db="EMBL/GenBank/DDBJ databases">
        <title>Is the species name of Hoplobatrachus chinensis an effecctive name using the mitochondrial genome variability within Hoplobatrachus?</title>
        <authorList>
            <person name="Zhang J.-Y."/>
            <person name="Chen Z."/>
            <person name="Yu D.-N."/>
            <person name="Deng K.-Z."/>
            <person name="He K."/>
        </authorList>
    </citation>
    <scope>NUCLEOTIDE SEQUENCE</scope>
</reference>
<feature type="transmembrane region" description="Helical" evidence="16">
    <location>
        <begin position="306"/>
        <end position="328"/>
    </location>
</feature>
<evidence type="ECO:0000256" key="3">
    <source>
        <dbReference type="ARBA" id="ARBA00012944"/>
    </source>
</evidence>
<dbReference type="InterPro" id="IPR001750">
    <property type="entry name" value="ND/Mrp_TM"/>
</dbReference>
<dbReference type="GO" id="GO:0042773">
    <property type="term" value="P:ATP synthesis coupled electron transport"/>
    <property type="evidence" value="ECO:0007669"/>
    <property type="project" value="InterPro"/>
</dbReference>
<evidence type="ECO:0000256" key="2">
    <source>
        <dbReference type="ARBA" id="ARBA00009025"/>
    </source>
</evidence>
<feature type="transmembrane region" description="Helical" evidence="16">
    <location>
        <begin position="432"/>
        <end position="451"/>
    </location>
</feature>
<feature type="domain" description="NADH:quinone oxidoreductase/Mrp antiporter transmembrane" evidence="17">
    <location>
        <begin position="111"/>
        <end position="399"/>
    </location>
</feature>
<feature type="transmembrane region" description="Helical" evidence="16">
    <location>
        <begin position="255"/>
        <end position="274"/>
    </location>
</feature>
<evidence type="ECO:0000256" key="9">
    <source>
        <dbReference type="ARBA" id="ARBA00022982"/>
    </source>
</evidence>
<name>A0A0A6Z626_HOPRU</name>
<evidence type="ECO:0000256" key="16">
    <source>
        <dbReference type="RuleBase" id="RU003297"/>
    </source>
</evidence>
<dbReference type="PRINTS" id="PR01437">
    <property type="entry name" value="NUOXDRDTASE4"/>
</dbReference>
<proteinExistence type="inferred from homology"/>
<dbReference type="NCBIfam" id="TIGR01972">
    <property type="entry name" value="NDH_I_M"/>
    <property type="match status" value="1"/>
</dbReference>
<feature type="domain" description="NADH:ubiquinone oxidoreductase chain 4 N-terminal" evidence="18">
    <location>
        <begin position="1"/>
        <end position="106"/>
    </location>
</feature>
<protein>
    <recommendedName>
        <fullName evidence="4 16">NADH-ubiquinone oxidoreductase chain 4</fullName>
        <ecNumber evidence="3 16">7.1.1.2</ecNumber>
    </recommendedName>
</protein>
<comment type="subcellular location">
    <subcellularLocation>
        <location evidence="1 16">Mitochondrion membrane</location>
        <topology evidence="1 16">Multi-pass membrane protein</topology>
    </subcellularLocation>
</comment>
<keyword evidence="12 16" id="KW-0830">Ubiquinone</keyword>
<keyword evidence="6 16" id="KW-0679">Respiratory chain</keyword>
<dbReference type="PANTHER" id="PTHR43507">
    <property type="entry name" value="NADH-UBIQUINONE OXIDOREDUCTASE CHAIN 4"/>
    <property type="match status" value="1"/>
</dbReference>
<dbReference type="InterPro" id="IPR003918">
    <property type="entry name" value="NADH_UbQ_OxRdtase"/>
</dbReference>
<evidence type="ECO:0000256" key="8">
    <source>
        <dbReference type="ARBA" id="ARBA00022967"/>
    </source>
</evidence>
<dbReference type="GO" id="GO:0003954">
    <property type="term" value="F:NADH dehydrogenase activity"/>
    <property type="evidence" value="ECO:0007669"/>
    <property type="project" value="TreeGrafter"/>
</dbReference>
<dbReference type="Pfam" id="PF00361">
    <property type="entry name" value="Proton_antipo_M"/>
    <property type="match status" value="1"/>
</dbReference>
<dbReference type="InterPro" id="IPR010227">
    <property type="entry name" value="NADH_Q_OxRdtase_chainM/4"/>
</dbReference>
<feature type="transmembrane region" description="Helical" evidence="16">
    <location>
        <begin position="218"/>
        <end position="235"/>
    </location>
</feature>
<evidence type="ECO:0000256" key="6">
    <source>
        <dbReference type="ARBA" id="ARBA00022660"/>
    </source>
</evidence>
<feature type="transmembrane region" description="Helical" evidence="16">
    <location>
        <begin position="143"/>
        <end position="166"/>
    </location>
</feature>
<keyword evidence="9 16" id="KW-0249">Electron transport</keyword>
<dbReference type="EMBL" id="JX181763">
    <property type="protein sequence ID" value="AFO38083.1"/>
    <property type="molecule type" value="Genomic_DNA"/>
</dbReference>
<evidence type="ECO:0000256" key="5">
    <source>
        <dbReference type="ARBA" id="ARBA00022448"/>
    </source>
</evidence>
<keyword evidence="10 16" id="KW-1133">Transmembrane helix</keyword>
<dbReference type="GO" id="GO:0031966">
    <property type="term" value="C:mitochondrial membrane"/>
    <property type="evidence" value="ECO:0007669"/>
    <property type="project" value="UniProtKB-SubCell"/>
</dbReference>
<evidence type="ECO:0000256" key="7">
    <source>
        <dbReference type="ARBA" id="ARBA00022692"/>
    </source>
</evidence>
<comment type="similarity">
    <text evidence="2 16">Belongs to the complex I subunit 4 family.</text>
</comment>
<evidence type="ECO:0000256" key="13">
    <source>
        <dbReference type="ARBA" id="ARBA00023128"/>
    </source>
</evidence>
<dbReference type="GO" id="GO:0008137">
    <property type="term" value="F:NADH dehydrogenase (ubiquinone) activity"/>
    <property type="evidence" value="ECO:0007669"/>
    <property type="project" value="UniProtKB-UniRule"/>
</dbReference>
<evidence type="ECO:0000256" key="11">
    <source>
        <dbReference type="ARBA" id="ARBA00023027"/>
    </source>
</evidence>
<evidence type="ECO:0000256" key="4">
    <source>
        <dbReference type="ARBA" id="ARBA00021006"/>
    </source>
</evidence>
<feature type="transmembrane region" description="Helical" evidence="16">
    <location>
        <begin position="386"/>
        <end position="411"/>
    </location>
</feature>
<accession>A0A0A6Z626</accession>
<keyword evidence="13 16" id="KW-0496">Mitochondrion</keyword>
<gene>
    <name evidence="19" type="primary">ND4</name>
</gene>
<evidence type="ECO:0000256" key="10">
    <source>
        <dbReference type="ARBA" id="ARBA00022989"/>
    </source>
</evidence>
<feature type="transmembrane region" description="Helical" evidence="16">
    <location>
        <begin position="92"/>
        <end position="110"/>
    </location>
</feature>
<feature type="transmembrane region" description="Helical" evidence="16">
    <location>
        <begin position="281"/>
        <end position="300"/>
    </location>
</feature>
<keyword evidence="8" id="KW-1278">Translocase</keyword>
<comment type="catalytic activity">
    <reaction evidence="15 16">
        <text>a ubiquinone + NADH + 5 H(+)(in) = a ubiquinol + NAD(+) + 4 H(+)(out)</text>
        <dbReference type="Rhea" id="RHEA:29091"/>
        <dbReference type="Rhea" id="RHEA-COMP:9565"/>
        <dbReference type="Rhea" id="RHEA-COMP:9566"/>
        <dbReference type="ChEBI" id="CHEBI:15378"/>
        <dbReference type="ChEBI" id="CHEBI:16389"/>
        <dbReference type="ChEBI" id="CHEBI:17976"/>
        <dbReference type="ChEBI" id="CHEBI:57540"/>
        <dbReference type="ChEBI" id="CHEBI:57945"/>
        <dbReference type="EC" id="7.1.1.2"/>
    </reaction>
</comment>
<sequence length="452" mass="50644">MLMITFTWLSTIVTALFASPKYLWTIITVQSFLVADIALLWLLHQDFFYQDSFFLVDSISGPLILLTCWLFPLTLLASQSKLSLEPISRQRLFITTSSLLQLITLLAFATTDMMFFFVWFEASLIPTMILITRWGAQERRLEAGLYIALYTLVGAIPLMTWLAHLYSSYGSLFLTLIPLMHLPQQFSHPALFWFLCNLAFLVKLPLYSLHLWLPKAHVEAPIAGSMILAGTLLKLGGYGMLRFSPLLSPICLDSLMLLLLISVFGILATAMLCLRQTDLKALVALSSVGHMNLVVVATIINTPTSHTGAVVMMIAHGLTSPALFVLVNTAYERTNSRAMLFLRGSAMILPLASAWWLLTILANMAIPPSPNFISELLIFSSVAHWSPTLLLIILLSLLFTTSYSLYVLWTTQRGSIPNHLNMYFPFQTREHILLALHILPLLLLLLKPGIIM</sequence>
<evidence type="ECO:0000313" key="19">
    <source>
        <dbReference type="EMBL" id="AFO38083.1"/>
    </source>
</evidence>
<feature type="transmembrane region" description="Helical" evidence="16">
    <location>
        <begin position="186"/>
        <end position="206"/>
    </location>
</feature>
<evidence type="ECO:0000256" key="12">
    <source>
        <dbReference type="ARBA" id="ARBA00023075"/>
    </source>
</evidence>
<keyword evidence="11 16" id="KW-0520">NAD</keyword>
<feature type="transmembrane region" description="Helical" evidence="16">
    <location>
        <begin position="21"/>
        <end position="43"/>
    </location>
</feature>
<evidence type="ECO:0000256" key="14">
    <source>
        <dbReference type="ARBA" id="ARBA00023136"/>
    </source>
</evidence>
<evidence type="ECO:0000256" key="15">
    <source>
        <dbReference type="ARBA" id="ARBA00049551"/>
    </source>
</evidence>
<keyword evidence="5 16" id="KW-0813">Transport</keyword>
<comment type="function">
    <text evidence="16">Core subunit of the mitochondrial membrane respiratory chain NADH dehydrogenase (Complex I) which catalyzes electron transfer from NADH through the respiratory chain, using ubiquinone as an electron acceptor. Essential for the catalytic activity and assembly of complex I.</text>
</comment>
<dbReference type="GO" id="GO:0048039">
    <property type="term" value="F:ubiquinone binding"/>
    <property type="evidence" value="ECO:0007669"/>
    <property type="project" value="TreeGrafter"/>
</dbReference>
<organism evidence="19">
    <name type="scientific">Hoplobatrachus rugulosus</name>
    <name type="common">Chinese edible frog</name>
    <name type="synonym">Rana rugulosa</name>
    <dbReference type="NCBI Taxonomy" id="110072"/>
    <lineage>
        <taxon>Eukaryota</taxon>
        <taxon>Metazoa</taxon>
        <taxon>Chordata</taxon>
        <taxon>Craniata</taxon>
        <taxon>Vertebrata</taxon>
        <taxon>Euteleostomi</taxon>
        <taxon>Amphibia</taxon>
        <taxon>Batrachia</taxon>
        <taxon>Anura</taxon>
        <taxon>Neobatrachia</taxon>
        <taxon>Ranoidea</taxon>
        <taxon>Dicroglossidae</taxon>
        <taxon>Dicroglossinae</taxon>
        <taxon>Hoplobatrachus</taxon>
    </lineage>
</organism>
<keyword evidence="7 16" id="KW-0812">Transmembrane</keyword>
<evidence type="ECO:0000259" key="17">
    <source>
        <dbReference type="Pfam" id="PF00361"/>
    </source>
</evidence>
<dbReference type="EC" id="7.1.1.2" evidence="3 16"/>
<dbReference type="AlphaFoldDB" id="A0A0A6Z626"/>
<geneLocation type="mitochondrion" evidence="19"/>
<dbReference type="Pfam" id="PF01059">
    <property type="entry name" value="Oxidored_q5_N"/>
    <property type="match status" value="1"/>
</dbReference>
<feature type="transmembrane region" description="Helical" evidence="16">
    <location>
        <begin position="63"/>
        <end position="80"/>
    </location>
</feature>
<evidence type="ECO:0000256" key="1">
    <source>
        <dbReference type="ARBA" id="ARBA00004225"/>
    </source>
</evidence>
<dbReference type="InterPro" id="IPR000260">
    <property type="entry name" value="NADH4_N"/>
</dbReference>
<reference evidence="19" key="1">
    <citation type="submission" date="2012-06" db="EMBL/GenBank/DDBJ databases">
        <authorList>
            <person name="Zhang J."/>
            <person name="Chen Z."/>
            <person name="Yu D."/>
            <person name="Deng K."/>
            <person name="He K."/>
            <person name="Zheng R.-Q."/>
        </authorList>
    </citation>
    <scope>NUCLEOTIDE SEQUENCE</scope>
</reference>
<feature type="transmembrane region" description="Helical" evidence="16">
    <location>
        <begin position="116"/>
        <end position="136"/>
    </location>
</feature>
<keyword evidence="14 16" id="KW-0472">Membrane</keyword>